<dbReference type="SUPFAM" id="SSF55781">
    <property type="entry name" value="GAF domain-like"/>
    <property type="match status" value="2"/>
</dbReference>
<dbReference type="Proteomes" id="UP000013526">
    <property type="component" value="Unassembled WGS sequence"/>
</dbReference>
<dbReference type="GO" id="GO:0043709">
    <property type="term" value="P:cell adhesion involved in single-species biofilm formation"/>
    <property type="evidence" value="ECO:0007669"/>
    <property type="project" value="TreeGrafter"/>
</dbReference>
<dbReference type="FunFam" id="3.30.70.270:FF:000001">
    <property type="entry name" value="Diguanylate cyclase domain protein"/>
    <property type="match status" value="1"/>
</dbReference>
<dbReference type="SMART" id="SM00267">
    <property type="entry name" value="GGDEF"/>
    <property type="match status" value="1"/>
</dbReference>
<dbReference type="InterPro" id="IPR050469">
    <property type="entry name" value="Diguanylate_Cyclase"/>
</dbReference>
<dbReference type="InterPro" id="IPR029787">
    <property type="entry name" value="Nucleotide_cyclase"/>
</dbReference>
<sequence>MLEWDPEHFTSFEHLCEVTLATIREKTEADQIYLWLNRPQPELFAFYPERGLVSLDPHQASMLGLPLPFIEQALAKGQLLIELKSDPTGWCEAVEAPPAQLRACFPLKRQQGLEGCVYLETHRRLDRLTPRQKQSIQLLMHYLAAELESRMLSNLVSRERDERLTTEASLVQSEALQQSFLDLLQSLHQVGVQLSSCRTESNLLHDAVLLARSLLQFDRVAVFLIDPDFTIMQGSWGTNEAGEITDERHFVSPIPEHPVVQEALRRKDYVLVLEDAPLYYEQQEVGRGWNAMVSLWDGDTPIGWIAADNLLQRKPIKTYHGEIFKQFAAMLSQMLIRQRNHAALEQFNRDLEVRVAARTRQLAETNEALESVNRALAQANEQLALLSMEDPLTGIANRRQWDLTLAREWEMARRQHRRLAVLMIDVDEFKAYNDHFGHGKGDLCLRQVAQLLQECERRRTNLVARYGGEEFVILLCNPQPGEAEFLCQRIHQQLAKLAIHHPASRVKSQLTVSIGFSYWAPDQGVQWEQLIERADQALYRAKSAGRACSRIFEPQSLPTEQISTV</sequence>
<dbReference type="PATRIC" id="fig|1268236.3.peg.1112"/>
<dbReference type="EMBL" id="AQGQ01000021">
    <property type="protein sequence ID" value="EOD56082.1"/>
    <property type="molecule type" value="Genomic_DNA"/>
</dbReference>
<evidence type="ECO:0000259" key="5">
    <source>
        <dbReference type="PROSITE" id="PS50887"/>
    </source>
</evidence>
<gene>
    <name evidence="6" type="ORF">G113_05568</name>
</gene>
<organism evidence="6 7">
    <name type="scientific">Aeromonas molluscorum 848</name>
    <dbReference type="NCBI Taxonomy" id="1268236"/>
    <lineage>
        <taxon>Bacteria</taxon>
        <taxon>Pseudomonadati</taxon>
        <taxon>Pseudomonadota</taxon>
        <taxon>Gammaproteobacteria</taxon>
        <taxon>Aeromonadales</taxon>
        <taxon>Aeromonadaceae</taxon>
        <taxon>Aeromonas</taxon>
    </lineage>
</organism>
<evidence type="ECO:0000313" key="6">
    <source>
        <dbReference type="EMBL" id="EOD56082.1"/>
    </source>
</evidence>
<dbReference type="Pfam" id="PF00990">
    <property type="entry name" value="GGDEF"/>
    <property type="match status" value="1"/>
</dbReference>
<dbReference type="InterPro" id="IPR043128">
    <property type="entry name" value="Rev_trsase/Diguanyl_cyclase"/>
</dbReference>
<keyword evidence="4" id="KW-0175">Coiled coil</keyword>
<dbReference type="InterPro" id="IPR003018">
    <property type="entry name" value="GAF"/>
</dbReference>
<dbReference type="Gene3D" id="3.30.450.40">
    <property type="match status" value="1"/>
</dbReference>
<protein>
    <recommendedName>
        <fullName evidence="2">diguanylate cyclase</fullName>
        <ecNumber evidence="2">2.7.7.65</ecNumber>
    </recommendedName>
</protein>
<dbReference type="Gene3D" id="3.30.70.270">
    <property type="match status" value="1"/>
</dbReference>
<evidence type="ECO:0000256" key="4">
    <source>
        <dbReference type="SAM" id="Coils"/>
    </source>
</evidence>
<evidence type="ECO:0000313" key="7">
    <source>
        <dbReference type="Proteomes" id="UP000013526"/>
    </source>
</evidence>
<keyword evidence="7" id="KW-1185">Reference proteome</keyword>
<proteinExistence type="predicted"/>
<dbReference type="PROSITE" id="PS50887">
    <property type="entry name" value="GGDEF"/>
    <property type="match status" value="1"/>
</dbReference>
<dbReference type="GO" id="GO:0005886">
    <property type="term" value="C:plasma membrane"/>
    <property type="evidence" value="ECO:0007669"/>
    <property type="project" value="TreeGrafter"/>
</dbReference>
<comment type="catalytic activity">
    <reaction evidence="3">
        <text>2 GTP = 3',3'-c-di-GMP + 2 diphosphate</text>
        <dbReference type="Rhea" id="RHEA:24898"/>
        <dbReference type="ChEBI" id="CHEBI:33019"/>
        <dbReference type="ChEBI" id="CHEBI:37565"/>
        <dbReference type="ChEBI" id="CHEBI:58805"/>
        <dbReference type="EC" id="2.7.7.65"/>
    </reaction>
</comment>
<dbReference type="AlphaFoldDB" id="R1F8Q9"/>
<dbReference type="Pfam" id="PF01590">
    <property type="entry name" value="GAF"/>
    <property type="match status" value="1"/>
</dbReference>
<dbReference type="SUPFAM" id="SSF55073">
    <property type="entry name" value="Nucleotide cyclase"/>
    <property type="match status" value="1"/>
</dbReference>
<comment type="cofactor">
    <cofactor evidence="1">
        <name>Mg(2+)</name>
        <dbReference type="ChEBI" id="CHEBI:18420"/>
    </cofactor>
</comment>
<name>R1F8Q9_9GAMM</name>
<dbReference type="EC" id="2.7.7.65" evidence="2"/>
<dbReference type="NCBIfam" id="TIGR00254">
    <property type="entry name" value="GGDEF"/>
    <property type="match status" value="1"/>
</dbReference>
<accession>R1F8Q9</accession>
<dbReference type="GO" id="GO:0052621">
    <property type="term" value="F:diguanylate cyclase activity"/>
    <property type="evidence" value="ECO:0007669"/>
    <property type="project" value="UniProtKB-EC"/>
</dbReference>
<dbReference type="OrthoDB" id="9803824at2"/>
<dbReference type="GO" id="GO:1902201">
    <property type="term" value="P:negative regulation of bacterial-type flagellum-dependent cell motility"/>
    <property type="evidence" value="ECO:0007669"/>
    <property type="project" value="TreeGrafter"/>
</dbReference>
<dbReference type="RefSeq" id="WP_005895039.1">
    <property type="nucleotide sequence ID" value="NZ_AQGQ01000021.1"/>
</dbReference>
<comment type="caution">
    <text evidence="6">The sequence shown here is derived from an EMBL/GenBank/DDBJ whole genome shotgun (WGS) entry which is preliminary data.</text>
</comment>
<feature type="domain" description="GGDEF" evidence="5">
    <location>
        <begin position="417"/>
        <end position="554"/>
    </location>
</feature>
<dbReference type="CDD" id="cd01949">
    <property type="entry name" value="GGDEF"/>
    <property type="match status" value="1"/>
</dbReference>
<evidence type="ECO:0000256" key="2">
    <source>
        <dbReference type="ARBA" id="ARBA00012528"/>
    </source>
</evidence>
<dbReference type="InterPro" id="IPR000160">
    <property type="entry name" value="GGDEF_dom"/>
</dbReference>
<evidence type="ECO:0000256" key="3">
    <source>
        <dbReference type="ARBA" id="ARBA00034247"/>
    </source>
</evidence>
<reference evidence="6 7" key="1">
    <citation type="journal article" date="2013" name="Genome Announc.">
        <title>Draft Genome Sequence of Aeromonas molluscorum Strain 848TT, Isolated from Bivalve Molluscs.</title>
        <authorList>
            <person name="Spataro N."/>
            <person name="Farfan M."/>
            <person name="Albarral V."/>
            <person name="Sanglas A."/>
            <person name="Loren J.G."/>
            <person name="Fuste M.C."/>
            <person name="Bosch E."/>
        </authorList>
    </citation>
    <scope>NUCLEOTIDE SEQUENCE [LARGE SCALE GENOMIC DNA]</scope>
    <source>
        <strain evidence="6 7">848</strain>
    </source>
</reference>
<evidence type="ECO:0000256" key="1">
    <source>
        <dbReference type="ARBA" id="ARBA00001946"/>
    </source>
</evidence>
<dbReference type="PANTHER" id="PTHR45138:SF9">
    <property type="entry name" value="DIGUANYLATE CYCLASE DGCM-RELATED"/>
    <property type="match status" value="1"/>
</dbReference>
<dbReference type="PANTHER" id="PTHR45138">
    <property type="entry name" value="REGULATORY COMPONENTS OF SENSORY TRANSDUCTION SYSTEM"/>
    <property type="match status" value="1"/>
</dbReference>
<feature type="coiled-coil region" evidence="4">
    <location>
        <begin position="362"/>
        <end position="389"/>
    </location>
</feature>
<dbReference type="InterPro" id="IPR029016">
    <property type="entry name" value="GAF-like_dom_sf"/>
</dbReference>